<organism evidence="2 3">
    <name type="scientific">Panagrellus redivivus</name>
    <name type="common">Microworm</name>
    <dbReference type="NCBI Taxonomy" id="6233"/>
    <lineage>
        <taxon>Eukaryota</taxon>
        <taxon>Metazoa</taxon>
        <taxon>Ecdysozoa</taxon>
        <taxon>Nematoda</taxon>
        <taxon>Chromadorea</taxon>
        <taxon>Rhabditida</taxon>
        <taxon>Tylenchina</taxon>
        <taxon>Panagrolaimomorpha</taxon>
        <taxon>Panagrolaimoidea</taxon>
        <taxon>Panagrolaimidae</taxon>
        <taxon>Panagrellus</taxon>
    </lineage>
</organism>
<dbReference type="AlphaFoldDB" id="A0A7E4VJ49"/>
<dbReference type="Proteomes" id="UP000492821">
    <property type="component" value="Unassembled WGS sequence"/>
</dbReference>
<sequence>MGNSNGSERGADRHTSSNRDLYDLAGNGRAGPLPRGYESSSTLGYYHPRSGAAGLGGGFWRLGLHFLVGLNWQFCVSIFISHNQVAL</sequence>
<name>A0A7E4VJ49_PANRE</name>
<proteinExistence type="predicted"/>
<accession>A0A7E4VJ49</accession>
<evidence type="ECO:0000256" key="1">
    <source>
        <dbReference type="SAM" id="MobiDB-lite"/>
    </source>
</evidence>
<feature type="region of interest" description="Disordered" evidence="1">
    <location>
        <begin position="1"/>
        <end position="35"/>
    </location>
</feature>
<keyword evidence="2" id="KW-1185">Reference proteome</keyword>
<evidence type="ECO:0000313" key="3">
    <source>
        <dbReference type="WBParaSite" id="Pan_g21557.t1"/>
    </source>
</evidence>
<protein>
    <submittedName>
        <fullName evidence="3">Uncharacterized protein</fullName>
    </submittedName>
</protein>
<reference evidence="3" key="2">
    <citation type="submission" date="2020-10" db="UniProtKB">
        <authorList>
            <consortium name="WormBaseParasite"/>
        </authorList>
    </citation>
    <scope>IDENTIFICATION</scope>
</reference>
<feature type="compositionally biased region" description="Basic and acidic residues" evidence="1">
    <location>
        <begin position="9"/>
        <end position="22"/>
    </location>
</feature>
<reference evidence="2" key="1">
    <citation type="journal article" date="2013" name="Genetics">
        <title>The draft genome and transcriptome of Panagrellus redivivus are shaped by the harsh demands of a free-living lifestyle.</title>
        <authorList>
            <person name="Srinivasan J."/>
            <person name="Dillman A.R."/>
            <person name="Macchietto M.G."/>
            <person name="Heikkinen L."/>
            <person name="Lakso M."/>
            <person name="Fracchia K.M."/>
            <person name="Antoshechkin I."/>
            <person name="Mortazavi A."/>
            <person name="Wong G."/>
            <person name="Sternberg P.W."/>
        </authorList>
    </citation>
    <scope>NUCLEOTIDE SEQUENCE [LARGE SCALE GENOMIC DNA]</scope>
    <source>
        <strain evidence="2">MT8872</strain>
    </source>
</reference>
<dbReference type="WBParaSite" id="Pan_g21557.t1">
    <property type="protein sequence ID" value="Pan_g21557.t1"/>
    <property type="gene ID" value="Pan_g21557"/>
</dbReference>
<evidence type="ECO:0000313" key="2">
    <source>
        <dbReference type="Proteomes" id="UP000492821"/>
    </source>
</evidence>